<accession>A0A6J5KLS0</accession>
<dbReference type="EMBL" id="LR796167">
    <property type="protein sequence ID" value="CAB4122385.1"/>
    <property type="molecule type" value="Genomic_DNA"/>
</dbReference>
<evidence type="ECO:0000313" key="1">
    <source>
        <dbReference type="EMBL" id="CAB4122385.1"/>
    </source>
</evidence>
<sequence length="107" mass="12350">MTSSLTIDIVDPGRTAPIQEWYGVKLTPSPEHWNIFEKWVTSKILTLPGWDNTMSHSLMRDCVEKEMLDSYNAKLIYYVSRDTGSTIGARVVFPDLEQLTIWVLQWS</sequence>
<proteinExistence type="predicted"/>
<protein>
    <submittedName>
        <fullName evidence="1">Uncharacterized protein</fullName>
    </submittedName>
</protein>
<gene>
    <name evidence="1" type="ORF">UFOVP29_14</name>
</gene>
<organism evidence="1">
    <name type="scientific">uncultured Caudovirales phage</name>
    <dbReference type="NCBI Taxonomy" id="2100421"/>
    <lineage>
        <taxon>Viruses</taxon>
        <taxon>Duplodnaviria</taxon>
        <taxon>Heunggongvirae</taxon>
        <taxon>Uroviricota</taxon>
        <taxon>Caudoviricetes</taxon>
        <taxon>Peduoviridae</taxon>
        <taxon>Maltschvirus</taxon>
        <taxon>Maltschvirus maltsch</taxon>
    </lineage>
</organism>
<name>A0A6J5KLS0_9CAUD</name>
<reference evidence="1" key="1">
    <citation type="submission" date="2020-04" db="EMBL/GenBank/DDBJ databases">
        <authorList>
            <person name="Chiriac C."/>
            <person name="Salcher M."/>
            <person name="Ghai R."/>
            <person name="Kavagutti S V."/>
        </authorList>
    </citation>
    <scope>NUCLEOTIDE SEQUENCE</scope>
</reference>